<dbReference type="RefSeq" id="WP_377177087.1">
    <property type="nucleotide sequence ID" value="NZ_JBHTMY010000002.1"/>
</dbReference>
<proteinExistence type="predicted"/>
<dbReference type="InterPro" id="IPR010281">
    <property type="entry name" value="DUF885"/>
</dbReference>
<dbReference type="PANTHER" id="PTHR33361">
    <property type="entry name" value="GLR0591 PROTEIN"/>
    <property type="match status" value="1"/>
</dbReference>
<organism evidence="1 2">
    <name type="scientific">Namhaeicola litoreus</name>
    <dbReference type="NCBI Taxonomy" id="1052145"/>
    <lineage>
        <taxon>Bacteria</taxon>
        <taxon>Pseudomonadati</taxon>
        <taxon>Bacteroidota</taxon>
        <taxon>Flavobacteriia</taxon>
        <taxon>Flavobacteriales</taxon>
        <taxon>Flavobacteriaceae</taxon>
        <taxon>Namhaeicola</taxon>
    </lineage>
</organism>
<name>A0ABW3Y126_9FLAO</name>
<sequence length="604" mass="69680">MSRTNIFLSTIALIGLFSCNSIKKEKEVPREISLDSLYLEYFNEQLGFDPVGATRLGYNEYNHLFANNISEPYLLEKANSYREWEARLKLLDTSNLDSNDKNEIAILKYLIKIEQEGLKLGIQPGTIFTYHPLHSYHRSTHHEFVKLAKGNGAQPFNSKQDYDDFLKRLKSFKEWLVTAQEIQEEAVNTDRTLPEKIVKVMIPQFDDWTSEDPKINPFYFSLAVMPNAITNQDSIEIVQKYNGFIKSELIPQFKFMQSYLEDVYLPKSKTEDGIYAISGGNEIYAYLVKYWSTTDITPQEVYEIGLQEVARIRKEMDSIKDATEFNGSLSEFFQFVNTDQQFFPFTTKQEIIAKHYETLEKIQPLLGLNFGVKPKTPFEVRPVPEDLANAATSNYDSPSMDGTRPGIFYEAIPDVRKFNNIAMEMMFLHEAIPGHHFQIALNLESDEIPLYRKIADFGAFTEGWGLYCESLGKELGLYKDPYQYLGRLQGEMLRAARLVVDPGLHYKGWTREQAIQYFLDNMPISEQSATVHIERYMVRPGQAISYKIGELKIKELRKRAEQQLGNKFILKDFHDLILTGGNVPLSILEDKVDEWIKKTGANIE</sequence>
<evidence type="ECO:0000313" key="1">
    <source>
        <dbReference type="EMBL" id="MFD1315165.1"/>
    </source>
</evidence>
<dbReference type="EMBL" id="JBHTMY010000002">
    <property type="protein sequence ID" value="MFD1315165.1"/>
    <property type="molecule type" value="Genomic_DNA"/>
</dbReference>
<evidence type="ECO:0000313" key="2">
    <source>
        <dbReference type="Proteomes" id="UP001597201"/>
    </source>
</evidence>
<comment type="caution">
    <text evidence="1">The sequence shown here is derived from an EMBL/GenBank/DDBJ whole genome shotgun (WGS) entry which is preliminary data.</text>
</comment>
<reference evidence="2" key="1">
    <citation type="journal article" date="2019" name="Int. J. Syst. Evol. Microbiol.">
        <title>The Global Catalogue of Microorganisms (GCM) 10K type strain sequencing project: providing services to taxonomists for standard genome sequencing and annotation.</title>
        <authorList>
            <consortium name="The Broad Institute Genomics Platform"/>
            <consortium name="The Broad Institute Genome Sequencing Center for Infectious Disease"/>
            <person name="Wu L."/>
            <person name="Ma J."/>
        </authorList>
    </citation>
    <scope>NUCLEOTIDE SEQUENCE [LARGE SCALE GENOMIC DNA]</scope>
    <source>
        <strain evidence="2">CCUG 61485</strain>
    </source>
</reference>
<keyword evidence="2" id="KW-1185">Reference proteome</keyword>
<protein>
    <submittedName>
        <fullName evidence="1">DUF885 domain-containing protein</fullName>
    </submittedName>
</protein>
<dbReference type="PROSITE" id="PS51257">
    <property type="entry name" value="PROKAR_LIPOPROTEIN"/>
    <property type="match status" value="1"/>
</dbReference>
<dbReference type="Pfam" id="PF05960">
    <property type="entry name" value="DUF885"/>
    <property type="match status" value="1"/>
</dbReference>
<gene>
    <name evidence="1" type="ORF">ACFQ39_06010</name>
</gene>
<dbReference type="Proteomes" id="UP001597201">
    <property type="component" value="Unassembled WGS sequence"/>
</dbReference>
<dbReference type="PANTHER" id="PTHR33361:SF16">
    <property type="entry name" value="DUF885 DOMAIN-CONTAINING PROTEIN"/>
    <property type="match status" value="1"/>
</dbReference>
<accession>A0ABW3Y126</accession>